<dbReference type="PANTHER" id="PTHR30595">
    <property type="entry name" value="GLPR-RELATED TRANSCRIPTIONAL REPRESSOR"/>
    <property type="match status" value="1"/>
</dbReference>
<dbReference type="Pfam" id="PF04326">
    <property type="entry name" value="SLFN_AlbA_2"/>
    <property type="match status" value="1"/>
</dbReference>
<proteinExistence type="predicted"/>
<reference evidence="2" key="1">
    <citation type="journal article" date="2014" name="Front. Microbiol.">
        <title>High frequency of phylogenetically diverse reductive dehalogenase-homologous genes in deep subseafloor sedimentary metagenomes.</title>
        <authorList>
            <person name="Kawai M."/>
            <person name="Futagami T."/>
            <person name="Toyoda A."/>
            <person name="Takaki Y."/>
            <person name="Nishi S."/>
            <person name="Hori S."/>
            <person name="Arai W."/>
            <person name="Tsubouchi T."/>
            <person name="Morono Y."/>
            <person name="Uchiyama I."/>
            <person name="Ito T."/>
            <person name="Fujiyama A."/>
            <person name="Inagaki F."/>
            <person name="Takami H."/>
        </authorList>
    </citation>
    <scope>NUCLEOTIDE SEQUENCE</scope>
    <source>
        <strain evidence="2">Expedition CK06-06</strain>
    </source>
</reference>
<dbReference type="Gene3D" id="3.30.565.60">
    <property type="match status" value="1"/>
</dbReference>
<feature type="domain" description="Schlafen AlbA-2" evidence="1">
    <location>
        <begin position="6"/>
        <end position="31"/>
    </location>
</feature>
<feature type="non-terminal residue" evidence="2">
    <location>
        <position position="1"/>
    </location>
</feature>
<organism evidence="2">
    <name type="scientific">marine sediment metagenome</name>
    <dbReference type="NCBI Taxonomy" id="412755"/>
    <lineage>
        <taxon>unclassified sequences</taxon>
        <taxon>metagenomes</taxon>
        <taxon>ecological metagenomes</taxon>
    </lineage>
</organism>
<evidence type="ECO:0000259" key="1">
    <source>
        <dbReference type="Pfam" id="PF04326"/>
    </source>
</evidence>
<evidence type="ECO:0000313" key="2">
    <source>
        <dbReference type="EMBL" id="GAH15758.1"/>
    </source>
</evidence>
<sequence length="207" mass="24095">KQSPNSSFYKTISAFANTKDGMILLGVEKNRLTDVSLNEMPQVILEKLELMTDGKLRNGAFLLFGKNPQKYFTNLCVRIGRLKTETTIIDDKWAKGNLFEQFEQTLTILKQHISVRYEIKGIEREDIWDYPIPALREAMLNALIHRDYFNIANFITIKVYDDHIWFFNPGGLPEGITVEQLKRPHQSYLRNPLIAKVFRNYALDKPK</sequence>
<protein>
    <recommendedName>
        <fullName evidence="1">Schlafen AlbA-2 domain-containing protein</fullName>
    </recommendedName>
</protein>
<accession>X1F4N2</accession>
<dbReference type="PANTHER" id="PTHR30595:SF6">
    <property type="entry name" value="SCHLAFEN ALBA-2 DOMAIN-CONTAINING PROTEIN"/>
    <property type="match status" value="1"/>
</dbReference>
<dbReference type="AlphaFoldDB" id="X1F4N2"/>
<comment type="caution">
    <text evidence="2">The sequence shown here is derived from an EMBL/GenBank/DDBJ whole genome shotgun (WGS) entry which is preliminary data.</text>
</comment>
<dbReference type="InterPro" id="IPR038475">
    <property type="entry name" value="RecG_C_sf"/>
</dbReference>
<dbReference type="EMBL" id="BART01030252">
    <property type="protein sequence ID" value="GAH15758.1"/>
    <property type="molecule type" value="Genomic_DNA"/>
</dbReference>
<gene>
    <name evidence="2" type="ORF">S01H4_52874</name>
</gene>
<name>X1F4N2_9ZZZZ</name>
<dbReference type="InterPro" id="IPR007421">
    <property type="entry name" value="Schlafen_AlbA_2_dom"/>
</dbReference>
<dbReference type="Pfam" id="PF13749">
    <property type="entry name" value="HATPase_c_4"/>
    <property type="match status" value="1"/>
</dbReference>